<protein>
    <submittedName>
        <fullName evidence="1">Uncharacterized protein</fullName>
    </submittedName>
</protein>
<proteinExistence type="predicted"/>
<comment type="caution">
    <text evidence="1">The sequence shown here is derived from an EMBL/GenBank/DDBJ whole genome shotgun (WGS) entry which is preliminary data.</text>
</comment>
<sequence length="131" mass="14358">MATKLGLATISGLFAKAYRRGIAKDSYDIWLYTFRNISDEDLEAAALHLIGDREKWKSGQVAPDEITRALRDMGISIYHCKEDAAFANSPLVKALTQEAQGKPISMAEFRKTNEEGGEAIETYLGGNDASA</sequence>
<evidence type="ECO:0000313" key="1">
    <source>
        <dbReference type="EMBL" id="GAG39680.1"/>
    </source>
</evidence>
<dbReference type="AlphaFoldDB" id="X0X9D7"/>
<accession>X0X9D7</accession>
<dbReference type="EMBL" id="BARS01040807">
    <property type="protein sequence ID" value="GAG39680.1"/>
    <property type="molecule type" value="Genomic_DNA"/>
</dbReference>
<gene>
    <name evidence="1" type="ORF">S01H1_62155</name>
</gene>
<organism evidence="1">
    <name type="scientific">marine sediment metagenome</name>
    <dbReference type="NCBI Taxonomy" id="412755"/>
    <lineage>
        <taxon>unclassified sequences</taxon>
        <taxon>metagenomes</taxon>
        <taxon>ecological metagenomes</taxon>
    </lineage>
</organism>
<name>X0X9D7_9ZZZZ</name>
<reference evidence="1" key="1">
    <citation type="journal article" date="2014" name="Front. Microbiol.">
        <title>High frequency of phylogenetically diverse reductive dehalogenase-homologous genes in deep subseafloor sedimentary metagenomes.</title>
        <authorList>
            <person name="Kawai M."/>
            <person name="Futagami T."/>
            <person name="Toyoda A."/>
            <person name="Takaki Y."/>
            <person name="Nishi S."/>
            <person name="Hori S."/>
            <person name="Arai W."/>
            <person name="Tsubouchi T."/>
            <person name="Morono Y."/>
            <person name="Uchiyama I."/>
            <person name="Ito T."/>
            <person name="Fujiyama A."/>
            <person name="Inagaki F."/>
            <person name="Takami H."/>
        </authorList>
    </citation>
    <scope>NUCLEOTIDE SEQUENCE</scope>
    <source>
        <strain evidence="1">Expedition CK06-06</strain>
    </source>
</reference>